<dbReference type="InterPro" id="IPR006143">
    <property type="entry name" value="RND_pump_MFP"/>
</dbReference>
<dbReference type="PANTHER" id="PTHR32347">
    <property type="entry name" value="EFFLUX SYSTEM COMPONENT YKNX-RELATED"/>
    <property type="match status" value="1"/>
</dbReference>
<dbReference type="Gene3D" id="2.40.420.20">
    <property type="match status" value="1"/>
</dbReference>
<dbReference type="InterPro" id="IPR058637">
    <property type="entry name" value="YknX-like_C"/>
</dbReference>
<evidence type="ECO:0000256" key="2">
    <source>
        <dbReference type="ARBA" id="ARBA00009477"/>
    </source>
</evidence>
<dbReference type="PANTHER" id="PTHR32347:SF23">
    <property type="entry name" value="BLL5650 PROTEIN"/>
    <property type="match status" value="1"/>
</dbReference>
<evidence type="ECO:0000259" key="5">
    <source>
        <dbReference type="Pfam" id="PF25881"/>
    </source>
</evidence>
<protein>
    <submittedName>
        <fullName evidence="8">Multidrug resistance protein MdtN</fullName>
    </submittedName>
</protein>
<dbReference type="Gene3D" id="2.40.30.170">
    <property type="match status" value="1"/>
</dbReference>
<dbReference type="SUPFAM" id="SSF111369">
    <property type="entry name" value="HlyD-like secretion proteins"/>
    <property type="match status" value="1"/>
</dbReference>
<dbReference type="STRING" id="1891926.Fuma_05680"/>
<dbReference type="KEGG" id="fmr:Fuma_05680"/>
<dbReference type="Pfam" id="PF25989">
    <property type="entry name" value="YknX_C"/>
    <property type="match status" value="1"/>
</dbReference>
<name>A0A1P8WPN1_9PLAN</name>
<dbReference type="AlphaFoldDB" id="A0A1P8WPN1"/>
<evidence type="ECO:0000259" key="7">
    <source>
        <dbReference type="Pfam" id="PF25989"/>
    </source>
</evidence>
<dbReference type="GO" id="GO:0022857">
    <property type="term" value="F:transmembrane transporter activity"/>
    <property type="evidence" value="ECO:0007669"/>
    <property type="project" value="InterPro"/>
</dbReference>
<dbReference type="InterPro" id="IPR058792">
    <property type="entry name" value="Beta-barrel_RND_2"/>
</dbReference>
<evidence type="ECO:0000259" key="6">
    <source>
        <dbReference type="Pfam" id="PF25954"/>
    </source>
</evidence>
<dbReference type="GO" id="GO:0016020">
    <property type="term" value="C:membrane"/>
    <property type="evidence" value="ECO:0007669"/>
    <property type="project" value="InterPro"/>
</dbReference>
<keyword evidence="3 4" id="KW-0175">Coiled coil</keyword>
<reference evidence="8 9" key="1">
    <citation type="journal article" date="2016" name="Front. Microbiol.">
        <title>Fuerstia marisgermanicae gen. nov., sp. nov., an Unusual Member of the Phylum Planctomycetes from the German Wadden Sea.</title>
        <authorList>
            <person name="Kohn T."/>
            <person name="Heuer A."/>
            <person name="Jogler M."/>
            <person name="Vollmers J."/>
            <person name="Boedeker C."/>
            <person name="Bunk B."/>
            <person name="Rast P."/>
            <person name="Borchert D."/>
            <person name="Glockner I."/>
            <person name="Freese H.M."/>
            <person name="Klenk H.P."/>
            <person name="Overmann J."/>
            <person name="Kaster A.K."/>
            <person name="Rohde M."/>
            <person name="Wiegand S."/>
            <person name="Jogler C."/>
        </authorList>
    </citation>
    <scope>NUCLEOTIDE SEQUENCE [LARGE SCALE GENOMIC DNA]</scope>
    <source>
        <strain evidence="8 9">NH11</strain>
    </source>
</reference>
<dbReference type="InterPro" id="IPR059052">
    <property type="entry name" value="HH_YbhG-like"/>
</dbReference>
<keyword evidence="9" id="KW-1185">Reference proteome</keyword>
<dbReference type="GO" id="GO:0030313">
    <property type="term" value="C:cell envelope"/>
    <property type="evidence" value="ECO:0007669"/>
    <property type="project" value="UniProtKB-SubCell"/>
</dbReference>
<dbReference type="Proteomes" id="UP000187735">
    <property type="component" value="Chromosome"/>
</dbReference>
<evidence type="ECO:0000313" key="9">
    <source>
        <dbReference type="Proteomes" id="UP000187735"/>
    </source>
</evidence>
<proteinExistence type="inferred from homology"/>
<feature type="domain" description="YbhG-like alpha-helical hairpin" evidence="5">
    <location>
        <begin position="114"/>
        <end position="236"/>
    </location>
</feature>
<dbReference type="EMBL" id="CP017641">
    <property type="protein sequence ID" value="APZ96017.1"/>
    <property type="molecule type" value="Genomic_DNA"/>
</dbReference>
<feature type="domain" description="CusB-like beta-barrel" evidence="6">
    <location>
        <begin position="277"/>
        <end position="352"/>
    </location>
</feature>
<comment type="similarity">
    <text evidence="2">Belongs to the membrane fusion protein (MFP) (TC 8.A.1) family.</text>
</comment>
<accession>A0A1P8WPN1</accession>
<evidence type="ECO:0000313" key="8">
    <source>
        <dbReference type="EMBL" id="APZ96017.1"/>
    </source>
</evidence>
<feature type="domain" description="YknX-like C-terminal permuted SH3-like" evidence="7">
    <location>
        <begin position="363"/>
        <end position="433"/>
    </location>
</feature>
<organism evidence="8 9">
    <name type="scientific">Fuerstiella marisgermanici</name>
    <dbReference type="NCBI Taxonomy" id="1891926"/>
    <lineage>
        <taxon>Bacteria</taxon>
        <taxon>Pseudomonadati</taxon>
        <taxon>Planctomycetota</taxon>
        <taxon>Planctomycetia</taxon>
        <taxon>Planctomycetales</taxon>
        <taxon>Planctomycetaceae</taxon>
        <taxon>Fuerstiella</taxon>
    </lineage>
</organism>
<sequence length="447" mass="48452">MFLPSLGSPPPVRASRQHLHRAKNTNARIPAGIVPLLIIGLMPAALHAQDAGVVVARVVNREVNTGHRVVGSVMPIQSSTVGTAVDGRVLEFLVNTGDAVKARQPLAKLRTGTLEIELAASQAELKLRKEELRQLKNGARPEDISEARARMLAAKANHKNSLTHLNRLKQLFERQATNQTDLDDAAERSEAASQNLLALQAAFGRIEAGPREEEIAQATARVELQQANVELIEDRIKKYIIYAPFDGYVTAEHTEVGEWVSNADPIADVIALDHVEIVCNVPAEQAVRLQQNKDVRIEFPELPGDVFTGQISQIVPIADSRTRTFPVNIRLKNTTRDGRPVLMAGMLARAILPTGNRTVMPLVPKDALVLNGSRRYVFVATPDGNAERAASVRSVPVTLGIADEGLIQVSGELKAGDLVVVRGNERLKDGQQVVLNLAETTSVSVGD</sequence>
<evidence type="ECO:0000256" key="3">
    <source>
        <dbReference type="ARBA" id="ARBA00023054"/>
    </source>
</evidence>
<dbReference type="InterPro" id="IPR050465">
    <property type="entry name" value="UPF0194_transport"/>
</dbReference>
<gene>
    <name evidence="8" type="primary">mdtN_2</name>
    <name evidence="8" type="ORF">Fuma_05680</name>
</gene>
<evidence type="ECO:0000256" key="1">
    <source>
        <dbReference type="ARBA" id="ARBA00004196"/>
    </source>
</evidence>
<dbReference type="Pfam" id="PF25881">
    <property type="entry name" value="HH_YBHG"/>
    <property type="match status" value="1"/>
</dbReference>
<dbReference type="NCBIfam" id="TIGR01730">
    <property type="entry name" value="RND_mfp"/>
    <property type="match status" value="1"/>
</dbReference>
<feature type="coiled-coil region" evidence="4">
    <location>
        <begin position="182"/>
        <end position="235"/>
    </location>
</feature>
<evidence type="ECO:0000256" key="4">
    <source>
        <dbReference type="SAM" id="Coils"/>
    </source>
</evidence>
<dbReference type="Gene3D" id="2.40.50.100">
    <property type="match status" value="1"/>
</dbReference>
<comment type="subcellular location">
    <subcellularLocation>
        <location evidence="1">Cell envelope</location>
    </subcellularLocation>
</comment>
<dbReference type="Pfam" id="PF25954">
    <property type="entry name" value="Beta-barrel_RND_2"/>
    <property type="match status" value="1"/>
</dbReference>